<gene>
    <name evidence="16" type="ORF">KASA_0I02409G</name>
</gene>
<dbReference type="Proteomes" id="UP000196158">
    <property type="component" value="Unassembled WGS sequence"/>
</dbReference>
<evidence type="ECO:0000313" key="17">
    <source>
        <dbReference type="Proteomes" id="UP000196158"/>
    </source>
</evidence>
<dbReference type="PANTHER" id="PTHR22967:SF57">
    <property type="entry name" value="AUXILIN, ISOFORM A-RELATED"/>
    <property type="match status" value="1"/>
</dbReference>
<dbReference type="Gene3D" id="1.10.510.10">
    <property type="entry name" value="Transferase(Phosphotransferase) domain 1"/>
    <property type="match status" value="1"/>
</dbReference>
<dbReference type="SUPFAM" id="SSF56112">
    <property type="entry name" value="Protein kinase-like (PK-like)"/>
    <property type="match status" value="1"/>
</dbReference>
<comment type="catalytic activity">
    <reaction evidence="12">
        <text>L-seryl-[protein] + ATP = O-phospho-L-seryl-[protein] + ADP + H(+)</text>
        <dbReference type="Rhea" id="RHEA:17989"/>
        <dbReference type="Rhea" id="RHEA-COMP:9863"/>
        <dbReference type="Rhea" id="RHEA-COMP:11604"/>
        <dbReference type="ChEBI" id="CHEBI:15378"/>
        <dbReference type="ChEBI" id="CHEBI:29999"/>
        <dbReference type="ChEBI" id="CHEBI:30616"/>
        <dbReference type="ChEBI" id="CHEBI:83421"/>
        <dbReference type="ChEBI" id="CHEBI:456216"/>
        <dbReference type="EC" id="2.7.11.1"/>
    </reaction>
</comment>
<dbReference type="EMBL" id="FXLY01000010">
    <property type="protein sequence ID" value="SMN22211.1"/>
    <property type="molecule type" value="Genomic_DNA"/>
</dbReference>
<dbReference type="GO" id="GO:0004674">
    <property type="term" value="F:protein serine/threonine kinase activity"/>
    <property type="evidence" value="ECO:0007669"/>
    <property type="project" value="UniProtKB-KW"/>
</dbReference>
<feature type="domain" description="Protein kinase" evidence="15">
    <location>
        <begin position="22"/>
        <end position="300"/>
    </location>
</feature>
<keyword evidence="6" id="KW-0808">Transferase</keyword>
<evidence type="ECO:0000256" key="12">
    <source>
        <dbReference type="ARBA" id="ARBA00048679"/>
    </source>
</evidence>
<dbReference type="GO" id="GO:2000369">
    <property type="term" value="P:regulation of clathrin-dependent endocytosis"/>
    <property type="evidence" value="ECO:0007669"/>
    <property type="project" value="UniProtKB-ARBA"/>
</dbReference>
<dbReference type="AlphaFoldDB" id="A0A1X7R9B9"/>
<keyword evidence="9" id="KW-0067">ATP-binding</keyword>
<evidence type="ECO:0000256" key="10">
    <source>
        <dbReference type="ARBA" id="ARBA00023212"/>
    </source>
</evidence>
<keyword evidence="10" id="KW-0206">Cytoskeleton</keyword>
<keyword evidence="8 16" id="KW-0418">Kinase</keyword>
<dbReference type="SMART" id="SM00220">
    <property type="entry name" value="S_TKc"/>
    <property type="match status" value="1"/>
</dbReference>
<evidence type="ECO:0000256" key="6">
    <source>
        <dbReference type="ARBA" id="ARBA00022679"/>
    </source>
</evidence>
<dbReference type="PROSITE" id="PS00108">
    <property type="entry name" value="PROTEIN_KINASE_ST"/>
    <property type="match status" value="1"/>
</dbReference>
<evidence type="ECO:0000256" key="7">
    <source>
        <dbReference type="ARBA" id="ARBA00022741"/>
    </source>
</evidence>
<dbReference type="InterPro" id="IPR011009">
    <property type="entry name" value="Kinase-like_dom_sf"/>
</dbReference>
<sequence>MNQPQLDKYQPGTTLTVGSHSIRIIKYLTSGGFAQIYSCELSKPDDYIHSSFACVKRVVVPDKGSLNVLRAEVEAMKLLRNNSHVVSYIDSHAAKSHYHNGSYEVFLLMEYCEKGGLIDFMNTRLQNRLQEFEVLNIILQITQGVAAMHSLNPPLIHRDLKIENVLISSQNEYKVCDFGSVSGIIRPPSSQQEMAYVEHDILKNTTAQYRSPEMIDLYRNLPVDEKSDIWALGVLLYKLCYYTTPFEKGGETAILYSRYEFPQFPQYSENLKNFIRWMLLVNPIERPNIYQVAERASQLLGVQCPIKDFYAVRNHLPHVASMPQLNIMGQNVNAQNLMQAQHMAVHMAQQHIPIQVSQISQPYVATSDELRSKLTQARTLDNLSSVVAHDVNTSPGYINESVQTLDKNRKLRLSKSVSDNIQAPIVLSPVSTSSSDESSSDEDKILETINLPPRRKTNIAPIYNKMDPIISTSEKRQNEIDLEKKIKKAIESSRKEYEQNKEIMEPSRIEENNSLFGDENEIHVMTENEKIDQVDTNNSPSIANNIKAFNRPPTVPKHVQPKKKIANELNESMIDQNIQLETEDKTAKISEEQKLQNIKTKEMLRQKMRDKLNQSGNKLASKDKPLTKKVEPDVIKQTPKDKSKPIIPPKPERLKPKKPAKPTFLSGNAIVNKV</sequence>
<keyword evidence="3" id="KW-0963">Cytoplasm</keyword>
<name>A0A1X7R9B9_9SACH</name>
<organism evidence="16 17">
    <name type="scientific">Maudiozyma saulgeensis</name>
    <dbReference type="NCBI Taxonomy" id="1789683"/>
    <lineage>
        <taxon>Eukaryota</taxon>
        <taxon>Fungi</taxon>
        <taxon>Dikarya</taxon>
        <taxon>Ascomycota</taxon>
        <taxon>Saccharomycotina</taxon>
        <taxon>Saccharomycetes</taxon>
        <taxon>Saccharomycetales</taxon>
        <taxon>Saccharomycetaceae</taxon>
        <taxon>Maudiozyma</taxon>
    </lineage>
</organism>
<dbReference type="GO" id="GO:0005524">
    <property type="term" value="F:ATP binding"/>
    <property type="evidence" value="ECO:0007669"/>
    <property type="project" value="UniProtKB-KW"/>
</dbReference>
<dbReference type="PANTHER" id="PTHR22967">
    <property type="entry name" value="SERINE/THREONINE PROTEIN KINASE"/>
    <property type="match status" value="1"/>
</dbReference>
<keyword evidence="4" id="KW-0723">Serine/threonine-protein kinase</keyword>
<dbReference type="GO" id="GO:0030479">
    <property type="term" value="C:actin cortical patch"/>
    <property type="evidence" value="ECO:0007669"/>
    <property type="project" value="UniProtKB-SubCell"/>
</dbReference>
<evidence type="ECO:0000256" key="13">
    <source>
        <dbReference type="ARBA" id="ARBA00065090"/>
    </source>
</evidence>
<dbReference type="OrthoDB" id="2018507at2759"/>
<dbReference type="FunFam" id="1.10.510.10:FF:000441">
    <property type="entry name" value="Serine/threonine protein kinase"/>
    <property type="match status" value="1"/>
</dbReference>
<dbReference type="GO" id="GO:0007015">
    <property type="term" value="P:actin filament organization"/>
    <property type="evidence" value="ECO:0007669"/>
    <property type="project" value="TreeGrafter"/>
</dbReference>
<evidence type="ECO:0000256" key="9">
    <source>
        <dbReference type="ARBA" id="ARBA00022840"/>
    </source>
</evidence>
<dbReference type="GO" id="GO:0000147">
    <property type="term" value="P:actin cortical patch assembly"/>
    <property type="evidence" value="ECO:0007669"/>
    <property type="project" value="TreeGrafter"/>
</dbReference>
<evidence type="ECO:0000256" key="11">
    <source>
        <dbReference type="ARBA" id="ARBA00047899"/>
    </source>
</evidence>
<dbReference type="PROSITE" id="PS50011">
    <property type="entry name" value="PROTEIN_KINASE_DOM"/>
    <property type="match status" value="1"/>
</dbReference>
<feature type="compositionally biased region" description="Basic and acidic residues" evidence="14">
    <location>
        <begin position="620"/>
        <end position="654"/>
    </location>
</feature>
<reference evidence="16 17" key="1">
    <citation type="submission" date="2017-04" db="EMBL/GenBank/DDBJ databases">
        <authorList>
            <person name="Afonso C.L."/>
            <person name="Miller P.J."/>
            <person name="Scott M.A."/>
            <person name="Spackman E."/>
            <person name="Goraichik I."/>
            <person name="Dimitrov K.M."/>
            <person name="Suarez D.L."/>
            <person name="Swayne D.E."/>
        </authorList>
    </citation>
    <scope>NUCLEOTIDE SEQUENCE [LARGE SCALE GENOMIC DNA]</scope>
</reference>
<keyword evidence="17" id="KW-1185">Reference proteome</keyword>
<evidence type="ECO:0000259" key="15">
    <source>
        <dbReference type="PROSITE" id="PS50011"/>
    </source>
</evidence>
<evidence type="ECO:0000256" key="2">
    <source>
        <dbReference type="ARBA" id="ARBA00012513"/>
    </source>
</evidence>
<evidence type="ECO:0000256" key="14">
    <source>
        <dbReference type="SAM" id="MobiDB-lite"/>
    </source>
</evidence>
<evidence type="ECO:0000256" key="1">
    <source>
        <dbReference type="ARBA" id="ARBA00004134"/>
    </source>
</evidence>
<protein>
    <recommendedName>
        <fullName evidence="2">non-specific serine/threonine protein kinase</fullName>
        <ecNumber evidence="2">2.7.11.1</ecNumber>
    </recommendedName>
</protein>
<evidence type="ECO:0000256" key="5">
    <source>
        <dbReference type="ARBA" id="ARBA00022553"/>
    </source>
</evidence>
<evidence type="ECO:0000256" key="8">
    <source>
        <dbReference type="ARBA" id="ARBA00022777"/>
    </source>
</evidence>
<comment type="catalytic activity">
    <reaction evidence="11">
        <text>L-threonyl-[protein] + ATP = O-phospho-L-threonyl-[protein] + ADP + H(+)</text>
        <dbReference type="Rhea" id="RHEA:46608"/>
        <dbReference type="Rhea" id="RHEA-COMP:11060"/>
        <dbReference type="Rhea" id="RHEA-COMP:11605"/>
        <dbReference type="ChEBI" id="CHEBI:15378"/>
        <dbReference type="ChEBI" id="CHEBI:30013"/>
        <dbReference type="ChEBI" id="CHEBI:30616"/>
        <dbReference type="ChEBI" id="CHEBI:61977"/>
        <dbReference type="ChEBI" id="CHEBI:456216"/>
        <dbReference type="EC" id="2.7.11.1"/>
    </reaction>
</comment>
<proteinExistence type="predicted"/>
<dbReference type="Pfam" id="PF00069">
    <property type="entry name" value="Pkinase"/>
    <property type="match status" value="1"/>
</dbReference>
<keyword evidence="5" id="KW-0597">Phosphoprotein</keyword>
<dbReference type="InterPro" id="IPR008271">
    <property type="entry name" value="Ser/Thr_kinase_AS"/>
</dbReference>
<comment type="subunit">
    <text evidence="13">Interacts with ABP1, which is required for proper actin patch localization.</text>
</comment>
<comment type="subcellular location">
    <subcellularLocation>
        <location evidence="1">Cytoplasm</location>
        <location evidence="1">Cytoskeleton</location>
        <location evidence="1">Actin patch</location>
    </subcellularLocation>
</comment>
<dbReference type="STRING" id="1789683.A0A1X7R9B9"/>
<feature type="region of interest" description="Disordered" evidence="14">
    <location>
        <begin position="612"/>
        <end position="674"/>
    </location>
</feature>
<dbReference type="InterPro" id="IPR000719">
    <property type="entry name" value="Prot_kinase_dom"/>
</dbReference>
<dbReference type="CDD" id="cd14037">
    <property type="entry name" value="STKc_NAK_like"/>
    <property type="match status" value="1"/>
</dbReference>
<dbReference type="EC" id="2.7.11.1" evidence="2"/>
<accession>A0A1X7R9B9</accession>
<keyword evidence="7" id="KW-0547">Nucleotide-binding</keyword>
<evidence type="ECO:0000313" key="16">
    <source>
        <dbReference type="EMBL" id="SMN22211.1"/>
    </source>
</evidence>
<evidence type="ECO:0000256" key="3">
    <source>
        <dbReference type="ARBA" id="ARBA00022490"/>
    </source>
</evidence>
<evidence type="ECO:0000256" key="4">
    <source>
        <dbReference type="ARBA" id="ARBA00022527"/>
    </source>
</evidence>